<dbReference type="InterPro" id="IPR036748">
    <property type="entry name" value="MTH938-like_sf"/>
</dbReference>
<reference evidence="2 3" key="1">
    <citation type="journal article" date="2021" name="Microbiol. Resour. Announc.">
        <title>Draft Genome Sequence of Coralloluteibacterium stylophorae LMG 29479T.</title>
        <authorList>
            <person name="Karlyshev A.V."/>
            <person name="Kudryashova E.B."/>
            <person name="Ariskina E.V."/>
            <person name="Conroy A.P."/>
            <person name="Abidueva E.Y."/>
        </authorList>
    </citation>
    <scope>NUCLEOTIDE SEQUENCE [LARGE SCALE GENOMIC DNA]</scope>
    <source>
        <strain evidence="2 3">LMG 29479</strain>
    </source>
</reference>
<organism evidence="1">
    <name type="scientific">Coralloluteibacterium stylophorae</name>
    <dbReference type="NCBI Taxonomy" id="1776034"/>
    <lineage>
        <taxon>Bacteria</taxon>
        <taxon>Pseudomonadati</taxon>
        <taxon>Pseudomonadota</taxon>
        <taxon>Gammaproteobacteria</taxon>
        <taxon>Lysobacterales</taxon>
        <taxon>Lysobacteraceae</taxon>
        <taxon>Coralloluteibacterium</taxon>
    </lineage>
</organism>
<dbReference type="Gene3D" id="3.40.1230.10">
    <property type="entry name" value="MTH938-like"/>
    <property type="match status" value="1"/>
</dbReference>
<dbReference type="PANTHER" id="PTHR21192">
    <property type="entry name" value="NUCLEAR PROTEIN E3-3"/>
    <property type="match status" value="1"/>
</dbReference>
<dbReference type="AlphaFoldDB" id="A0A8J7VXU3"/>
<dbReference type="Pfam" id="PF04430">
    <property type="entry name" value="DUF498"/>
    <property type="match status" value="1"/>
</dbReference>
<protein>
    <submittedName>
        <fullName evidence="1">Mth938-like domain-containing protein</fullName>
    </submittedName>
</protein>
<evidence type="ECO:0000313" key="2">
    <source>
        <dbReference type="EMBL" id="MBS7459004.1"/>
    </source>
</evidence>
<accession>A0A8J7VXU3</accession>
<dbReference type="EMBL" id="JAGQFT010000193">
    <property type="protein sequence ID" value="MBR0563878.1"/>
    <property type="molecule type" value="Genomic_DNA"/>
</dbReference>
<dbReference type="CDD" id="cd05560">
    <property type="entry name" value="Xcc1710_like"/>
    <property type="match status" value="1"/>
</dbReference>
<keyword evidence="3" id="KW-1185">Reference proteome</keyword>
<dbReference type="SUPFAM" id="SSF64076">
    <property type="entry name" value="MTH938-like"/>
    <property type="match status" value="1"/>
</dbReference>
<evidence type="ECO:0000313" key="3">
    <source>
        <dbReference type="Proteomes" id="UP000675747"/>
    </source>
</evidence>
<evidence type="ECO:0000313" key="1">
    <source>
        <dbReference type="EMBL" id="MBR0563878.1"/>
    </source>
</evidence>
<dbReference type="RefSeq" id="WP_211927765.1">
    <property type="nucleotide sequence ID" value="NZ_JAGQFT020000019.1"/>
</dbReference>
<name>A0A8J7VXU3_9GAMM</name>
<dbReference type="PANTHER" id="PTHR21192:SF2">
    <property type="entry name" value="NADH DEHYDROGENASE [UBIQUINONE] 1 ALPHA SUBCOMPLEX ASSEMBLY FACTOR 3"/>
    <property type="match status" value="1"/>
</dbReference>
<proteinExistence type="predicted"/>
<comment type="caution">
    <text evidence="1">The sequence shown here is derived from an EMBL/GenBank/DDBJ whole genome shotgun (WGS) entry which is preliminary data.</text>
</comment>
<dbReference type="Proteomes" id="UP000675747">
    <property type="component" value="Unassembled WGS sequence"/>
</dbReference>
<reference evidence="1" key="2">
    <citation type="submission" date="2021-04" db="EMBL/GenBank/DDBJ databases">
        <authorList>
            <person name="Karlyshev A.V."/>
        </authorList>
    </citation>
    <scope>NUCLEOTIDE SEQUENCE</scope>
    <source>
        <strain evidence="1">LMG 29479</strain>
    </source>
</reference>
<dbReference type="InterPro" id="IPR007523">
    <property type="entry name" value="NDUFAF3/AAMDC"/>
</dbReference>
<dbReference type="EMBL" id="JAGQFT020000019">
    <property type="protein sequence ID" value="MBS7459004.1"/>
    <property type="molecule type" value="Genomic_DNA"/>
</dbReference>
<gene>
    <name evidence="2" type="ORF">KB893_017885</name>
    <name evidence="1" type="ORF">KB893_15360</name>
</gene>
<sequence length="124" mass="13059">MHLSLDPAESRYVLRGTGPASVLVNERELTASFALSADRLLEDWRPREVADLQPGDIAPLLALDPEVVVLGTGPALRFPAPAVMAACLTRGIGIEAMDNAAAARTFNVLVGEGRRAVAAFLLPG</sequence>